<gene>
    <name evidence="1" type="ORF">CfE428DRAFT_6339</name>
</gene>
<name>B4DBP8_9BACT</name>
<comment type="caution">
    <text evidence="1">The sequence shown here is derived from an EMBL/GenBank/DDBJ whole genome shotgun (WGS) entry which is preliminary data.</text>
</comment>
<organism evidence="1 2">
    <name type="scientific">Chthoniobacter flavus Ellin428</name>
    <dbReference type="NCBI Taxonomy" id="497964"/>
    <lineage>
        <taxon>Bacteria</taxon>
        <taxon>Pseudomonadati</taxon>
        <taxon>Verrucomicrobiota</taxon>
        <taxon>Spartobacteria</taxon>
        <taxon>Chthoniobacterales</taxon>
        <taxon>Chthoniobacteraceae</taxon>
        <taxon>Chthoniobacter</taxon>
    </lineage>
</organism>
<dbReference type="STRING" id="497964.CfE428DRAFT_6339"/>
<dbReference type="EMBL" id="ABVL01000039">
    <property type="protein sequence ID" value="EDY16150.1"/>
    <property type="molecule type" value="Genomic_DNA"/>
</dbReference>
<evidence type="ECO:0000313" key="1">
    <source>
        <dbReference type="EMBL" id="EDY16150.1"/>
    </source>
</evidence>
<evidence type="ECO:0000313" key="2">
    <source>
        <dbReference type="Proteomes" id="UP000005824"/>
    </source>
</evidence>
<protein>
    <submittedName>
        <fullName evidence="1">Uncharacterized protein</fullName>
    </submittedName>
</protein>
<accession>B4DBP8</accession>
<keyword evidence="2" id="KW-1185">Reference proteome</keyword>
<dbReference type="AlphaFoldDB" id="B4DBP8"/>
<dbReference type="eggNOG" id="ENOG50342S4">
    <property type="taxonomic scope" value="Bacteria"/>
</dbReference>
<dbReference type="InParanoid" id="B4DBP8"/>
<reference evidence="1 2" key="1">
    <citation type="journal article" date="2011" name="J. Bacteriol.">
        <title>Genome sequence of Chthoniobacter flavus Ellin428, an aerobic heterotrophic soil bacterium.</title>
        <authorList>
            <person name="Kant R."/>
            <person name="van Passel M.W."/>
            <person name="Palva A."/>
            <person name="Lucas S."/>
            <person name="Lapidus A."/>
            <person name="Glavina Del Rio T."/>
            <person name="Dalin E."/>
            <person name="Tice H."/>
            <person name="Bruce D."/>
            <person name="Goodwin L."/>
            <person name="Pitluck S."/>
            <person name="Larimer F.W."/>
            <person name="Land M.L."/>
            <person name="Hauser L."/>
            <person name="Sangwan P."/>
            <person name="de Vos W.M."/>
            <person name="Janssen P.H."/>
            <person name="Smidt H."/>
        </authorList>
    </citation>
    <scope>NUCLEOTIDE SEQUENCE [LARGE SCALE GENOMIC DNA]</scope>
    <source>
        <strain evidence="1 2">Ellin428</strain>
    </source>
</reference>
<proteinExistence type="predicted"/>
<sequence length="219" mass="23653">MLDKLGKPSWVSVQRPINGVVQPTGESPQIALMLGSVIAEGFIAVEAEDANQVKQIGKSVLSLSTPLGVGAEVKKRAQAITDAADKKDWNGVRKELDGTLDDVKKVMVKLNSEALSQLVSLGGWIRGTEALTAVVGKSYTKDGAELLHQPVLLDYFERRLSTLKPKYKANPIVTRVQKGILEIRPLIGLTDDAEISEKSVGEINRITSELTKSINSKAP</sequence>
<dbReference type="Proteomes" id="UP000005824">
    <property type="component" value="Unassembled WGS sequence"/>
</dbReference>